<organism evidence="2 3">
    <name type="scientific">Saltatorellus ferox</name>
    <dbReference type="NCBI Taxonomy" id="2528018"/>
    <lineage>
        <taxon>Bacteria</taxon>
        <taxon>Pseudomonadati</taxon>
        <taxon>Planctomycetota</taxon>
        <taxon>Planctomycetia</taxon>
        <taxon>Planctomycetia incertae sedis</taxon>
        <taxon>Saltatorellus</taxon>
    </lineage>
</organism>
<evidence type="ECO:0000256" key="1">
    <source>
        <dbReference type="SAM" id="Coils"/>
    </source>
</evidence>
<name>A0A518ELR5_9BACT</name>
<gene>
    <name evidence="2" type="ORF">Poly30_05310</name>
</gene>
<keyword evidence="1" id="KW-0175">Coiled coil</keyword>
<dbReference type="Proteomes" id="UP000320390">
    <property type="component" value="Chromosome"/>
</dbReference>
<feature type="coiled-coil region" evidence="1">
    <location>
        <begin position="77"/>
        <end position="128"/>
    </location>
</feature>
<evidence type="ECO:0000313" key="3">
    <source>
        <dbReference type="Proteomes" id="UP000320390"/>
    </source>
</evidence>
<proteinExistence type="predicted"/>
<evidence type="ECO:0000313" key="2">
    <source>
        <dbReference type="EMBL" id="QDV05036.1"/>
    </source>
</evidence>
<reference evidence="2 3" key="1">
    <citation type="submission" date="2019-02" db="EMBL/GenBank/DDBJ databases">
        <title>Deep-cultivation of Planctomycetes and their phenomic and genomic characterization uncovers novel biology.</title>
        <authorList>
            <person name="Wiegand S."/>
            <person name="Jogler M."/>
            <person name="Boedeker C."/>
            <person name="Pinto D."/>
            <person name="Vollmers J."/>
            <person name="Rivas-Marin E."/>
            <person name="Kohn T."/>
            <person name="Peeters S.H."/>
            <person name="Heuer A."/>
            <person name="Rast P."/>
            <person name="Oberbeckmann S."/>
            <person name="Bunk B."/>
            <person name="Jeske O."/>
            <person name="Meyerdierks A."/>
            <person name="Storesund J.E."/>
            <person name="Kallscheuer N."/>
            <person name="Luecker S."/>
            <person name="Lage O.M."/>
            <person name="Pohl T."/>
            <person name="Merkel B.J."/>
            <person name="Hornburger P."/>
            <person name="Mueller R.-W."/>
            <person name="Bruemmer F."/>
            <person name="Labrenz M."/>
            <person name="Spormann A.M."/>
            <person name="Op den Camp H."/>
            <person name="Overmann J."/>
            <person name="Amann R."/>
            <person name="Jetten M.S.M."/>
            <person name="Mascher T."/>
            <person name="Medema M.H."/>
            <person name="Devos D.P."/>
            <person name="Kaster A.-K."/>
            <person name="Ovreas L."/>
            <person name="Rohde M."/>
            <person name="Galperin M.Y."/>
            <person name="Jogler C."/>
        </authorList>
    </citation>
    <scope>NUCLEOTIDE SEQUENCE [LARGE SCALE GENOMIC DNA]</scope>
    <source>
        <strain evidence="2 3">Poly30</strain>
    </source>
</reference>
<dbReference type="RefSeq" id="WP_145194463.1">
    <property type="nucleotide sequence ID" value="NZ_CP036434.1"/>
</dbReference>
<dbReference type="AlphaFoldDB" id="A0A518ELR5"/>
<keyword evidence="3" id="KW-1185">Reference proteome</keyword>
<sequence length="160" mass="17612">MSTHHPEESRRFGIREWMSGRWWLALAFSLVVIFALRSGTVGAPAQASVRPLDSLPKAAARNPTTHPGIALRGRSSIEFENELENELRQALRELEVARTALASEKSKVELLQESHEGLEAQFREVTARVRSAAGSRAVPTPIEAIYVIESRETGASGDSH</sequence>
<dbReference type="EMBL" id="CP036434">
    <property type="protein sequence ID" value="QDV05036.1"/>
    <property type="molecule type" value="Genomic_DNA"/>
</dbReference>
<protein>
    <submittedName>
        <fullName evidence="2">Uncharacterized protein</fullName>
    </submittedName>
</protein>
<accession>A0A518ELR5</accession>